<dbReference type="PANTHER" id="PTHR45648:SF85">
    <property type="entry name" value="A, PUTATIVE (AFU_ORTHOLOGUE AFUA_2G10760)-RELATED"/>
    <property type="match status" value="1"/>
</dbReference>
<keyword evidence="2" id="KW-0472">Membrane</keyword>
<dbReference type="EMBL" id="ML993586">
    <property type="protein sequence ID" value="KAF2169943.1"/>
    <property type="molecule type" value="Genomic_DNA"/>
</dbReference>
<evidence type="ECO:0000313" key="3">
    <source>
        <dbReference type="EMBL" id="KAF2169943.1"/>
    </source>
</evidence>
<organism evidence="3 4">
    <name type="scientific">Zasmidium cellare ATCC 36951</name>
    <dbReference type="NCBI Taxonomy" id="1080233"/>
    <lineage>
        <taxon>Eukaryota</taxon>
        <taxon>Fungi</taxon>
        <taxon>Dikarya</taxon>
        <taxon>Ascomycota</taxon>
        <taxon>Pezizomycotina</taxon>
        <taxon>Dothideomycetes</taxon>
        <taxon>Dothideomycetidae</taxon>
        <taxon>Mycosphaerellales</taxon>
        <taxon>Mycosphaerellaceae</taxon>
        <taxon>Zasmidium</taxon>
    </lineage>
</organism>
<dbReference type="Proteomes" id="UP000799537">
    <property type="component" value="Unassembled WGS sequence"/>
</dbReference>
<gene>
    <name evidence="3" type="ORF">M409DRAFT_19559</name>
</gene>
<dbReference type="RefSeq" id="XP_033670832.1">
    <property type="nucleotide sequence ID" value="XM_033804996.1"/>
</dbReference>
<keyword evidence="2" id="KW-0812">Transmembrane</keyword>
<keyword evidence="1" id="KW-0378">Hydrolase</keyword>
<protein>
    <submittedName>
        <fullName evidence="3">Carbohydrate esterase family 16 protein</fullName>
    </submittedName>
</protein>
<dbReference type="AlphaFoldDB" id="A0A6A6CTA7"/>
<proteinExistence type="predicted"/>
<evidence type="ECO:0000313" key="4">
    <source>
        <dbReference type="Proteomes" id="UP000799537"/>
    </source>
</evidence>
<dbReference type="GO" id="GO:0016788">
    <property type="term" value="F:hydrolase activity, acting on ester bonds"/>
    <property type="evidence" value="ECO:0007669"/>
    <property type="project" value="InterPro"/>
</dbReference>
<sequence length="390" mass="44669">MDQKPFLHHQPAARYTPRLRPRSFLVAAALLLLFGYYVYGPAASSGQSGPSPVYNHGYSIRYWPGWSGLNHIIFFGDSYTSTRFLPRNDPPSFENPFGNPPIPGNVSQKRPLWSDFAVMKYNQSRLTAINLSWGGATIDDELLVPFMDVIEGLNRQVGGHWRDKYAGGGIDAANFHWQSHDTLITFWFGINDIIAAFHWENRTEVWQRDLTTYRESIEQVYQGGGRNFLFFNVPPIERAPITLAMNEDLQKKKAMQVAEWNQELFNMVHDFTKLHNDTTTFWWDTYKSYTEVLDDKCSHKQTCVLKEMTGYCVDYANRLDTDLLVSWDQFESGCAHPLKDYFWMDILHHGYHMHDVTAQGVVRMMTQTPRNYFPPSLGSISGIGPGVGAG</sequence>
<evidence type="ECO:0000256" key="2">
    <source>
        <dbReference type="SAM" id="Phobius"/>
    </source>
</evidence>
<dbReference type="Gene3D" id="3.40.50.1110">
    <property type="entry name" value="SGNH hydrolase"/>
    <property type="match status" value="1"/>
</dbReference>
<evidence type="ECO:0000256" key="1">
    <source>
        <dbReference type="ARBA" id="ARBA00022801"/>
    </source>
</evidence>
<dbReference type="Pfam" id="PF00657">
    <property type="entry name" value="Lipase_GDSL"/>
    <property type="match status" value="1"/>
</dbReference>
<accession>A0A6A6CTA7</accession>
<name>A0A6A6CTA7_ZASCE</name>
<keyword evidence="4" id="KW-1185">Reference proteome</keyword>
<keyword evidence="2" id="KW-1133">Transmembrane helix</keyword>
<dbReference type="InterPro" id="IPR051058">
    <property type="entry name" value="GDSL_Est/Lipase"/>
</dbReference>
<dbReference type="InterPro" id="IPR036514">
    <property type="entry name" value="SGNH_hydro_sf"/>
</dbReference>
<dbReference type="PANTHER" id="PTHR45648">
    <property type="entry name" value="GDSL LIPASE/ACYLHYDROLASE FAMILY PROTEIN (AFU_ORTHOLOGUE AFUA_4G14700)"/>
    <property type="match status" value="1"/>
</dbReference>
<reference evidence="3" key="1">
    <citation type="journal article" date="2020" name="Stud. Mycol.">
        <title>101 Dothideomycetes genomes: a test case for predicting lifestyles and emergence of pathogens.</title>
        <authorList>
            <person name="Haridas S."/>
            <person name="Albert R."/>
            <person name="Binder M."/>
            <person name="Bloem J."/>
            <person name="Labutti K."/>
            <person name="Salamov A."/>
            <person name="Andreopoulos B."/>
            <person name="Baker S."/>
            <person name="Barry K."/>
            <person name="Bills G."/>
            <person name="Bluhm B."/>
            <person name="Cannon C."/>
            <person name="Castanera R."/>
            <person name="Culley D."/>
            <person name="Daum C."/>
            <person name="Ezra D."/>
            <person name="Gonzalez J."/>
            <person name="Henrissat B."/>
            <person name="Kuo A."/>
            <person name="Liang C."/>
            <person name="Lipzen A."/>
            <person name="Lutzoni F."/>
            <person name="Magnuson J."/>
            <person name="Mondo S."/>
            <person name="Nolan M."/>
            <person name="Ohm R."/>
            <person name="Pangilinan J."/>
            <person name="Park H.-J."/>
            <person name="Ramirez L."/>
            <person name="Alfaro M."/>
            <person name="Sun H."/>
            <person name="Tritt A."/>
            <person name="Yoshinaga Y."/>
            <person name="Zwiers L.-H."/>
            <person name="Turgeon B."/>
            <person name="Goodwin S."/>
            <person name="Spatafora J."/>
            <person name="Crous P."/>
            <person name="Grigoriev I."/>
        </authorList>
    </citation>
    <scope>NUCLEOTIDE SEQUENCE</scope>
    <source>
        <strain evidence="3">ATCC 36951</strain>
    </source>
</reference>
<dbReference type="OrthoDB" id="1600564at2759"/>
<dbReference type="InterPro" id="IPR001087">
    <property type="entry name" value="GDSL"/>
</dbReference>
<dbReference type="GeneID" id="54558268"/>
<dbReference type="SUPFAM" id="SSF52266">
    <property type="entry name" value="SGNH hydrolase"/>
    <property type="match status" value="1"/>
</dbReference>
<feature type="transmembrane region" description="Helical" evidence="2">
    <location>
        <begin position="21"/>
        <end position="39"/>
    </location>
</feature>